<dbReference type="SUPFAM" id="SSF55874">
    <property type="entry name" value="ATPase domain of HSP90 chaperone/DNA topoisomerase II/histidine kinase"/>
    <property type="match status" value="1"/>
</dbReference>
<feature type="coiled-coil region" evidence="5">
    <location>
        <begin position="131"/>
        <end position="158"/>
    </location>
</feature>
<dbReference type="InterPro" id="IPR036097">
    <property type="entry name" value="HisK_dim/P_sf"/>
</dbReference>
<evidence type="ECO:0000256" key="4">
    <source>
        <dbReference type="PROSITE-ProRule" id="PRU00169"/>
    </source>
</evidence>
<dbReference type="SUPFAM" id="SSF47384">
    <property type="entry name" value="Homodimeric domain of signal transducing histidine kinase"/>
    <property type="match status" value="1"/>
</dbReference>
<evidence type="ECO:0000256" key="6">
    <source>
        <dbReference type="SAM" id="MobiDB-lite"/>
    </source>
</evidence>
<evidence type="ECO:0000256" key="3">
    <source>
        <dbReference type="ARBA" id="ARBA00022553"/>
    </source>
</evidence>
<keyword evidence="9" id="KW-0808">Transferase</keyword>
<dbReference type="InterPro" id="IPR001789">
    <property type="entry name" value="Sig_transdc_resp-reg_receiver"/>
</dbReference>
<proteinExistence type="predicted"/>
<evidence type="ECO:0000259" key="8">
    <source>
        <dbReference type="PROSITE" id="PS50110"/>
    </source>
</evidence>
<feature type="modified residue" description="4-aspartylphosphate" evidence="4">
    <location>
        <position position="56"/>
    </location>
</feature>
<dbReference type="GO" id="GO:0000155">
    <property type="term" value="F:phosphorelay sensor kinase activity"/>
    <property type="evidence" value="ECO:0007669"/>
    <property type="project" value="InterPro"/>
</dbReference>
<reference evidence="9 10" key="1">
    <citation type="submission" date="2019-02" db="EMBL/GenBank/DDBJ databases">
        <title>Deep-cultivation of Planctomycetes and their phenomic and genomic characterization uncovers novel biology.</title>
        <authorList>
            <person name="Wiegand S."/>
            <person name="Jogler M."/>
            <person name="Boedeker C."/>
            <person name="Pinto D."/>
            <person name="Vollmers J."/>
            <person name="Rivas-Marin E."/>
            <person name="Kohn T."/>
            <person name="Peeters S.H."/>
            <person name="Heuer A."/>
            <person name="Rast P."/>
            <person name="Oberbeckmann S."/>
            <person name="Bunk B."/>
            <person name="Jeske O."/>
            <person name="Meyerdierks A."/>
            <person name="Storesund J.E."/>
            <person name="Kallscheuer N."/>
            <person name="Luecker S."/>
            <person name="Lage O.M."/>
            <person name="Pohl T."/>
            <person name="Merkel B.J."/>
            <person name="Hornburger P."/>
            <person name="Mueller R.-W."/>
            <person name="Bruemmer F."/>
            <person name="Labrenz M."/>
            <person name="Spormann A.M."/>
            <person name="Op den Camp H."/>
            <person name="Overmann J."/>
            <person name="Amann R."/>
            <person name="Jetten M.S.M."/>
            <person name="Mascher T."/>
            <person name="Medema M.H."/>
            <person name="Devos D.P."/>
            <person name="Kaster A.-K."/>
            <person name="Ovreas L."/>
            <person name="Rohde M."/>
            <person name="Galperin M.Y."/>
            <person name="Jogler C."/>
        </authorList>
    </citation>
    <scope>NUCLEOTIDE SEQUENCE [LARGE SCALE GENOMIC DNA]</scope>
    <source>
        <strain evidence="9 10">ElP</strain>
    </source>
</reference>
<dbReference type="SMART" id="SM00387">
    <property type="entry name" value="HATPase_c"/>
    <property type="match status" value="1"/>
</dbReference>
<dbReference type="Pfam" id="PF02518">
    <property type="entry name" value="HATPase_c"/>
    <property type="match status" value="1"/>
</dbReference>
<dbReference type="SUPFAM" id="SSF52172">
    <property type="entry name" value="CheY-like"/>
    <property type="match status" value="1"/>
</dbReference>
<dbReference type="InterPro" id="IPR005467">
    <property type="entry name" value="His_kinase_dom"/>
</dbReference>
<evidence type="ECO:0000256" key="2">
    <source>
        <dbReference type="ARBA" id="ARBA00012438"/>
    </source>
</evidence>
<dbReference type="KEGG" id="tpla:ElP_31010"/>
<accession>A0A518H2Y5</accession>
<dbReference type="InterPro" id="IPR003594">
    <property type="entry name" value="HATPase_dom"/>
</dbReference>
<dbReference type="PANTHER" id="PTHR43547:SF2">
    <property type="entry name" value="HYBRID SIGNAL TRANSDUCTION HISTIDINE KINASE C"/>
    <property type="match status" value="1"/>
</dbReference>
<feature type="domain" description="Histidine kinase" evidence="7">
    <location>
        <begin position="165"/>
        <end position="391"/>
    </location>
</feature>
<dbReference type="InterPro" id="IPR003661">
    <property type="entry name" value="HisK_dim/P_dom"/>
</dbReference>
<evidence type="ECO:0000313" key="10">
    <source>
        <dbReference type="Proteomes" id="UP000317835"/>
    </source>
</evidence>
<dbReference type="Gene3D" id="3.30.565.10">
    <property type="entry name" value="Histidine kinase-like ATPase, C-terminal domain"/>
    <property type="match status" value="1"/>
</dbReference>
<evidence type="ECO:0000256" key="5">
    <source>
        <dbReference type="SAM" id="Coils"/>
    </source>
</evidence>
<dbReference type="PANTHER" id="PTHR43547">
    <property type="entry name" value="TWO-COMPONENT HISTIDINE KINASE"/>
    <property type="match status" value="1"/>
</dbReference>
<dbReference type="RefSeq" id="WP_145270631.1">
    <property type="nucleotide sequence ID" value="NZ_CP036426.1"/>
</dbReference>
<name>A0A518H2Y5_9BACT</name>
<dbReference type="EMBL" id="CP036426">
    <property type="protein sequence ID" value="QDV35198.1"/>
    <property type="molecule type" value="Genomic_DNA"/>
</dbReference>
<dbReference type="Gene3D" id="3.40.50.2300">
    <property type="match status" value="1"/>
</dbReference>
<organism evidence="9 10">
    <name type="scientific">Tautonia plasticadhaerens</name>
    <dbReference type="NCBI Taxonomy" id="2527974"/>
    <lineage>
        <taxon>Bacteria</taxon>
        <taxon>Pseudomonadati</taxon>
        <taxon>Planctomycetota</taxon>
        <taxon>Planctomycetia</taxon>
        <taxon>Isosphaerales</taxon>
        <taxon>Isosphaeraceae</taxon>
        <taxon>Tautonia</taxon>
    </lineage>
</organism>
<evidence type="ECO:0000259" key="7">
    <source>
        <dbReference type="PROSITE" id="PS50109"/>
    </source>
</evidence>
<dbReference type="EC" id="2.7.13.3" evidence="2"/>
<dbReference type="Gene3D" id="1.10.287.130">
    <property type="match status" value="1"/>
</dbReference>
<keyword evidence="3 4" id="KW-0597">Phosphoprotein</keyword>
<feature type="domain" description="Response regulatory" evidence="8">
    <location>
        <begin position="7"/>
        <end position="122"/>
    </location>
</feature>
<comment type="catalytic activity">
    <reaction evidence="1">
        <text>ATP + protein L-histidine = ADP + protein N-phospho-L-histidine.</text>
        <dbReference type="EC" id="2.7.13.3"/>
    </reaction>
</comment>
<feature type="region of interest" description="Disordered" evidence="6">
    <location>
        <begin position="387"/>
        <end position="406"/>
    </location>
</feature>
<dbReference type="PRINTS" id="PR00344">
    <property type="entry name" value="BCTRLSENSOR"/>
</dbReference>
<dbReference type="PROSITE" id="PS50110">
    <property type="entry name" value="RESPONSE_REGULATORY"/>
    <property type="match status" value="1"/>
</dbReference>
<dbReference type="CDD" id="cd00075">
    <property type="entry name" value="HATPase"/>
    <property type="match status" value="1"/>
</dbReference>
<dbReference type="PROSITE" id="PS50109">
    <property type="entry name" value="HIS_KIN"/>
    <property type="match status" value="1"/>
</dbReference>
<dbReference type="CDD" id="cd00082">
    <property type="entry name" value="HisKA"/>
    <property type="match status" value="1"/>
</dbReference>
<gene>
    <name evidence="9" type="primary">pleC_1</name>
    <name evidence="9" type="ORF">ElP_31010</name>
</gene>
<keyword evidence="5" id="KW-0175">Coiled coil</keyword>
<dbReference type="Proteomes" id="UP000317835">
    <property type="component" value="Chromosome"/>
</dbReference>
<dbReference type="CDD" id="cd17569">
    <property type="entry name" value="REC_HupR-like"/>
    <property type="match status" value="1"/>
</dbReference>
<dbReference type="InterPro" id="IPR004358">
    <property type="entry name" value="Sig_transdc_His_kin-like_C"/>
</dbReference>
<dbReference type="Pfam" id="PF00072">
    <property type="entry name" value="Response_reg"/>
    <property type="match status" value="1"/>
</dbReference>
<dbReference type="SMART" id="SM00448">
    <property type="entry name" value="REC"/>
    <property type="match status" value="1"/>
</dbReference>
<dbReference type="Pfam" id="PF00512">
    <property type="entry name" value="HisKA"/>
    <property type="match status" value="1"/>
</dbReference>
<protein>
    <recommendedName>
        <fullName evidence="2">histidine kinase</fullName>
        <ecNumber evidence="2">2.7.13.3</ecNumber>
    </recommendedName>
</protein>
<dbReference type="InterPro" id="IPR036890">
    <property type="entry name" value="HATPase_C_sf"/>
</dbReference>
<evidence type="ECO:0000313" key="9">
    <source>
        <dbReference type="EMBL" id="QDV35198.1"/>
    </source>
</evidence>
<evidence type="ECO:0000256" key="1">
    <source>
        <dbReference type="ARBA" id="ARBA00000085"/>
    </source>
</evidence>
<dbReference type="OrthoDB" id="9813394at2"/>
<dbReference type="AlphaFoldDB" id="A0A518H2Y5"/>
<keyword evidence="10" id="KW-1185">Reference proteome</keyword>
<dbReference type="SMART" id="SM00388">
    <property type="entry name" value="HisKA"/>
    <property type="match status" value="1"/>
</dbReference>
<sequence length="406" mass="44641">MDRPRPSLLIVDDEPSLLESLAGLLRRRFDVLTAPGGGPALELLRSGRPVHVILSDQRMPGMSGDAFLARAREVAPEAIRVLFTGYTEIGAVINAVNRGEIFRFLLKPWDPEELEAVLDQAVAQHELIADRRRLVEQLQSANDRLTSANRELTELNVLKDAFLEVASHEFNTPITLVHGMSELLRLLNPHRDEVERELLEKLSDGARRLARLLADSLKLMSAEDFRLSLRISSVDLAALLGEAAEQVAPFIHARSQRLERRFDPHLGRFELDADKIRDAVVNLLTNAIKFTPDGGLIELVLEPDGADGASIRVVDHGVGIEPRALSRLFEPFFTEFDPTYHSSGDFGFQKRGLGLGLSLVRKFVELHGGRVSAESAPGRGTTVRVALPRRPGASGGLPLSETGPLA</sequence>
<dbReference type="InterPro" id="IPR011006">
    <property type="entry name" value="CheY-like_superfamily"/>
</dbReference>